<evidence type="ECO:0000313" key="3">
    <source>
        <dbReference type="Proteomes" id="UP001428817"/>
    </source>
</evidence>
<feature type="domain" description="AB hydrolase-1" evidence="1">
    <location>
        <begin position="18"/>
        <end position="238"/>
    </location>
</feature>
<organism evidence="2 3">
    <name type="scientific">Pseudonocardia eucalypti</name>
    <dbReference type="NCBI Taxonomy" id="648755"/>
    <lineage>
        <taxon>Bacteria</taxon>
        <taxon>Bacillati</taxon>
        <taxon>Actinomycetota</taxon>
        <taxon>Actinomycetes</taxon>
        <taxon>Pseudonocardiales</taxon>
        <taxon>Pseudonocardiaceae</taxon>
        <taxon>Pseudonocardia</taxon>
    </lineage>
</organism>
<dbReference type="PANTHER" id="PTHR43798">
    <property type="entry name" value="MONOACYLGLYCEROL LIPASE"/>
    <property type="match status" value="1"/>
</dbReference>
<keyword evidence="3" id="KW-1185">Reference proteome</keyword>
<sequence length="257" mass="27584">MNMTKVKYEQSNPAGEPTVILGSSLGTDRFMWREQVESLPRTWNVITFDLRGHGASPVGPGTPSIDDFADDVVAIADDVGVHRFAFCGLSIGGVIGQSLGARYPDRVSSLVLASTGLTILSKQALVERAERVLDEGMAWIADVSAPRWFTERFRSEHPEIVEAKMDHLRHMAPRGYADACLALAGFDGHDTAPSISAPTLILSGEEDLATPPEGSAELASAVPGAVLRSLPACAHLCNVEQPALFTELVQRHVEANN</sequence>
<evidence type="ECO:0000259" key="1">
    <source>
        <dbReference type="Pfam" id="PF00561"/>
    </source>
</evidence>
<gene>
    <name evidence="2" type="primary">pcaD_2</name>
    <name evidence="2" type="ORF">GCM10023321_63480</name>
</gene>
<dbReference type="Gene3D" id="3.40.50.1820">
    <property type="entry name" value="alpha/beta hydrolase"/>
    <property type="match status" value="1"/>
</dbReference>
<proteinExistence type="predicted"/>
<comment type="caution">
    <text evidence="2">The sequence shown here is derived from an EMBL/GenBank/DDBJ whole genome shotgun (WGS) entry which is preliminary data.</text>
</comment>
<name>A0ABP9QWN0_9PSEU</name>
<accession>A0ABP9QWN0</accession>
<dbReference type="InterPro" id="IPR000073">
    <property type="entry name" value="AB_hydrolase_1"/>
</dbReference>
<dbReference type="EMBL" id="BAABJP010000041">
    <property type="protein sequence ID" value="GAA5168833.1"/>
    <property type="molecule type" value="Genomic_DNA"/>
</dbReference>
<evidence type="ECO:0000313" key="2">
    <source>
        <dbReference type="EMBL" id="GAA5168833.1"/>
    </source>
</evidence>
<reference evidence="3" key="1">
    <citation type="journal article" date="2019" name="Int. J. Syst. Evol. Microbiol.">
        <title>The Global Catalogue of Microorganisms (GCM) 10K type strain sequencing project: providing services to taxonomists for standard genome sequencing and annotation.</title>
        <authorList>
            <consortium name="The Broad Institute Genomics Platform"/>
            <consortium name="The Broad Institute Genome Sequencing Center for Infectious Disease"/>
            <person name="Wu L."/>
            <person name="Ma J."/>
        </authorList>
    </citation>
    <scope>NUCLEOTIDE SEQUENCE [LARGE SCALE GENOMIC DNA]</scope>
    <source>
        <strain evidence="3">JCM 18303</strain>
    </source>
</reference>
<dbReference type="InterPro" id="IPR029058">
    <property type="entry name" value="AB_hydrolase_fold"/>
</dbReference>
<dbReference type="Pfam" id="PF00561">
    <property type="entry name" value="Abhydrolase_1"/>
    <property type="match status" value="1"/>
</dbReference>
<dbReference type="SUPFAM" id="SSF53474">
    <property type="entry name" value="alpha/beta-Hydrolases"/>
    <property type="match status" value="1"/>
</dbReference>
<dbReference type="InterPro" id="IPR050266">
    <property type="entry name" value="AB_hydrolase_sf"/>
</dbReference>
<dbReference type="PRINTS" id="PR00111">
    <property type="entry name" value="ABHYDROLASE"/>
</dbReference>
<protein>
    <submittedName>
        <fullName evidence="2">3-oxoadipate enol-lactonase</fullName>
    </submittedName>
</protein>
<dbReference type="Proteomes" id="UP001428817">
    <property type="component" value="Unassembled WGS sequence"/>
</dbReference>